<accession>A0AAD8SJD4</accession>
<keyword evidence="4" id="KW-1185">Reference proteome</keyword>
<dbReference type="InterPro" id="IPR037056">
    <property type="entry name" value="RNase_H1_N_sf"/>
</dbReference>
<dbReference type="Proteomes" id="UP001231189">
    <property type="component" value="Unassembled WGS sequence"/>
</dbReference>
<dbReference type="Gene3D" id="3.40.970.10">
    <property type="entry name" value="Ribonuclease H1, N-terminal domain"/>
    <property type="match status" value="1"/>
</dbReference>
<evidence type="ECO:0000256" key="1">
    <source>
        <dbReference type="SAM" id="MobiDB-lite"/>
    </source>
</evidence>
<feature type="domain" description="Ribonuclease H1 N-terminal" evidence="2">
    <location>
        <begin position="141"/>
        <end position="173"/>
    </location>
</feature>
<sequence length="289" mass="32043">MIPVVPFLCKKDHPKDAEFLNVPIANYDEMHTIFSFGLATARYAMGSSEPLGSAAAIPAPEDAETQESDTVNLDGPPEKAGDAPEKVTAGKRKRGAFANDELVAFTNLSVAMKDIAHAIMDNKPMDMHLDLGMWCFSDGFRGIYNSWRVCQDQVNGYSNNSYRGYETLEEAQQEYLTFLEEEFLEDHAIDEAVPLAQLPSEEVHALQGAPPMVRPSRVKDYIIAFLIVVIVHGGELEFFGVRHAGKKKKLEEEEKQDKVNPSTVKVGDEIDDPFYGGVDWEGLSRKGDA</sequence>
<proteinExistence type="predicted"/>
<comment type="caution">
    <text evidence="3">The sequence shown here is derived from an EMBL/GenBank/DDBJ whole genome shotgun (WGS) entry which is preliminary data.</text>
</comment>
<evidence type="ECO:0000259" key="2">
    <source>
        <dbReference type="Pfam" id="PF01693"/>
    </source>
</evidence>
<gene>
    <name evidence="3" type="ORF">QYE76_070316</name>
</gene>
<feature type="region of interest" description="Disordered" evidence="1">
    <location>
        <begin position="53"/>
        <end position="90"/>
    </location>
</feature>
<organism evidence="3 4">
    <name type="scientific">Lolium multiflorum</name>
    <name type="common">Italian ryegrass</name>
    <name type="synonym">Lolium perenne subsp. multiflorum</name>
    <dbReference type="NCBI Taxonomy" id="4521"/>
    <lineage>
        <taxon>Eukaryota</taxon>
        <taxon>Viridiplantae</taxon>
        <taxon>Streptophyta</taxon>
        <taxon>Embryophyta</taxon>
        <taxon>Tracheophyta</taxon>
        <taxon>Spermatophyta</taxon>
        <taxon>Magnoliopsida</taxon>
        <taxon>Liliopsida</taxon>
        <taxon>Poales</taxon>
        <taxon>Poaceae</taxon>
        <taxon>BOP clade</taxon>
        <taxon>Pooideae</taxon>
        <taxon>Poodae</taxon>
        <taxon>Poeae</taxon>
        <taxon>Poeae Chloroplast Group 2 (Poeae type)</taxon>
        <taxon>Loliodinae</taxon>
        <taxon>Loliinae</taxon>
        <taxon>Lolium</taxon>
    </lineage>
</organism>
<evidence type="ECO:0000313" key="3">
    <source>
        <dbReference type="EMBL" id="KAK1652511.1"/>
    </source>
</evidence>
<feature type="region of interest" description="Disordered" evidence="1">
    <location>
        <begin position="247"/>
        <end position="270"/>
    </location>
</feature>
<evidence type="ECO:0000313" key="4">
    <source>
        <dbReference type="Proteomes" id="UP001231189"/>
    </source>
</evidence>
<dbReference type="PANTHER" id="PTHR47127">
    <property type="entry name" value="10A19I.15"/>
    <property type="match status" value="1"/>
</dbReference>
<dbReference type="InterPro" id="IPR011320">
    <property type="entry name" value="RNase_H1_N"/>
</dbReference>
<dbReference type="InterPro" id="IPR009027">
    <property type="entry name" value="Ribosomal_bL9/RNase_H1_N"/>
</dbReference>
<dbReference type="Pfam" id="PF01693">
    <property type="entry name" value="Cauli_VI"/>
    <property type="match status" value="1"/>
</dbReference>
<dbReference type="SUPFAM" id="SSF55658">
    <property type="entry name" value="L9 N-domain-like"/>
    <property type="match status" value="1"/>
</dbReference>
<dbReference type="EMBL" id="JAUUTY010000004">
    <property type="protein sequence ID" value="KAK1652511.1"/>
    <property type="molecule type" value="Genomic_DNA"/>
</dbReference>
<reference evidence="3" key="1">
    <citation type="submission" date="2023-07" db="EMBL/GenBank/DDBJ databases">
        <title>A chromosome-level genome assembly of Lolium multiflorum.</title>
        <authorList>
            <person name="Chen Y."/>
            <person name="Copetti D."/>
            <person name="Kolliker R."/>
            <person name="Studer B."/>
        </authorList>
    </citation>
    <scope>NUCLEOTIDE SEQUENCE</scope>
    <source>
        <strain evidence="3">02402/16</strain>
        <tissue evidence="3">Leaf</tissue>
    </source>
</reference>
<feature type="compositionally biased region" description="Basic and acidic residues" evidence="1">
    <location>
        <begin position="249"/>
        <end position="258"/>
    </location>
</feature>
<feature type="compositionally biased region" description="Basic and acidic residues" evidence="1">
    <location>
        <begin position="76"/>
        <end position="85"/>
    </location>
</feature>
<dbReference type="AlphaFoldDB" id="A0AAD8SJD4"/>
<protein>
    <recommendedName>
        <fullName evidence="2">Ribonuclease H1 N-terminal domain-containing protein</fullName>
    </recommendedName>
</protein>
<name>A0AAD8SJD4_LOLMU</name>